<gene>
    <name evidence="1" type="ORF">HMPREF9441_03136</name>
</gene>
<organism evidence="1 2">
    <name type="scientific">Paraprevotella clara YIT 11840</name>
    <dbReference type="NCBI Taxonomy" id="762968"/>
    <lineage>
        <taxon>Bacteria</taxon>
        <taxon>Pseudomonadati</taxon>
        <taxon>Bacteroidota</taxon>
        <taxon>Bacteroidia</taxon>
        <taxon>Bacteroidales</taxon>
        <taxon>Prevotellaceae</taxon>
        <taxon>Paraprevotella</taxon>
    </lineage>
</organism>
<accession>G5SUS5</accession>
<proteinExistence type="predicted"/>
<dbReference type="EMBL" id="AFFY01000047">
    <property type="protein sequence ID" value="EHG98992.1"/>
    <property type="molecule type" value="Genomic_DNA"/>
</dbReference>
<dbReference type="HOGENOM" id="CLU_3314155_0_0_10"/>
<dbReference type="AlphaFoldDB" id="G5SUS5"/>
<keyword evidence="2" id="KW-1185">Reference proteome</keyword>
<protein>
    <submittedName>
        <fullName evidence="1">Uncharacterized protein</fullName>
    </submittedName>
</protein>
<sequence>MNNKNHSAENVKSISAKRFFILSQTIFHSQPNDFSFGAD</sequence>
<evidence type="ECO:0000313" key="2">
    <source>
        <dbReference type="Proteomes" id="UP000003598"/>
    </source>
</evidence>
<comment type="caution">
    <text evidence="1">The sequence shown here is derived from an EMBL/GenBank/DDBJ whole genome shotgun (WGS) entry which is preliminary data.</text>
</comment>
<dbReference type="Proteomes" id="UP000003598">
    <property type="component" value="Unassembled WGS sequence"/>
</dbReference>
<evidence type="ECO:0000313" key="1">
    <source>
        <dbReference type="EMBL" id="EHG98992.1"/>
    </source>
</evidence>
<reference evidence="1 2" key="1">
    <citation type="submission" date="2011-03" db="EMBL/GenBank/DDBJ databases">
        <authorList>
            <person name="Weinstock G."/>
            <person name="Sodergren E."/>
            <person name="Clifton S."/>
            <person name="Fulton L."/>
            <person name="Fulton B."/>
            <person name="Courtney L."/>
            <person name="Fronick C."/>
            <person name="Harrison M."/>
            <person name="Strong C."/>
            <person name="Farmer C."/>
            <person name="Delahaunty K."/>
            <person name="Markovic C."/>
            <person name="Hall O."/>
            <person name="Minx P."/>
            <person name="Tomlinson C."/>
            <person name="Mitreva M."/>
            <person name="Hou S."/>
            <person name="Chen J."/>
            <person name="Wollam A."/>
            <person name="Pepin K.H."/>
            <person name="Johnson M."/>
            <person name="Bhonagiri V."/>
            <person name="Zhang X."/>
            <person name="Suruliraj S."/>
            <person name="Warren W."/>
            <person name="Chinwalla A."/>
            <person name="Mardis E.R."/>
            <person name="Wilson R.K."/>
        </authorList>
    </citation>
    <scope>NUCLEOTIDE SEQUENCE [LARGE SCALE GENOMIC DNA]</scope>
    <source>
        <strain evidence="1 2">YIT 11840</strain>
    </source>
</reference>
<name>G5SUS5_9BACT</name>